<dbReference type="EMBL" id="JADWYR010000002">
    <property type="protein sequence ID" value="MBG9376974.1"/>
    <property type="molecule type" value="Genomic_DNA"/>
</dbReference>
<organism evidence="1 2">
    <name type="scientific">Panacibacter microcysteis</name>
    <dbReference type="NCBI Taxonomy" id="2793269"/>
    <lineage>
        <taxon>Bacteria</taxon>
        <taxon>Pseudomonadati</taxon>
        <taxon>Bacteroidota</taxon>
        <taxon>Chitinophagia</taxon>
        <taxon>Chitinophagales</taxon>
        <taxon>Chitinophagaceae</taxon>
        <taxon>Panacibacter</taxon>
    </lineage>
</organism>
<keyword evidence="2" id="KW-1185">Reference proteome</keyword>
<evidence type="ECO:0000313" key="2">
    <source>
        <dbReference type="Proteomes" id="UP000628448"/>
    </source>
</evidence>
<dbReference type="AlphaFoldDB" id="A0A931EA40"/>
<gene>
    <name evidence="1" type="ORF">I5907_12075</name>
</gene>
<reference evidence="1" key="1">
    <citation type="submission" date="2020-11" db="EMBL/GenBank/DDBJ databases">
        <title>Bacterial whole genome sequence for Panacibacter sp. DH6.</title>
        <authorList>
            <person name="Le V."/>
            <person name="Ko S."/>
            <person name="Ahn C.-Y."/>
            <person name="Oh H.-M."/>
        </authorList>
    </citation>
    <scope>NUCLEOTIDE SEQUENCE</scope>
    <source>
        <strain evidence="1">DH6</strain>
    </source>
</reference>
<comment type="caution">
    <text evidence="1">The sequence shown here is derived from an EMBL/GenBank/DDBJ whole genome shotgun (WGS) entry which is preliminary data.</text>
</comment>
<sequence>MPPDSADFCFMLKDNIRSWIAGAQNFIIGRTLYQQLGDDDNIKQKLLKGENATTKQLLWNSLENLLREPVKEAIIVDSTASEMPASDDTVLEALRDEWLPLYTRMNYLRARIDEYGESNDPETITLREPIAFEILSLEDECEQIWVKRDYYLKHGTLPEFDEKEFVIPSDPKELAKLLQSIPRNIRRNRLKMQQPGAKALYAQLYVRYKDLYKQITGNEYVEKD</sequence>
<protein>
    <submittedName>
        <fullName evidence="1">Uncharacterized protein</fullName>
    </submittedName>
</protein>
<name>A0A931EA40_9BACT</name>
<proteinExistence type="predicted"/>
<accession>A0A931EA40</accession>
<dbReference type="Proteomes" id="UP000628448">
    <property type="component" value="Unassembled WGS sequence"/>
</dbReference>
<dbReference type="RefSeq" id="WP_196991078.1">
    <property type="nucleotide sequence ID" value="NZ_JADWYR010000002.1"/>
</dbReference>
<evidence type="ECO:0000313" key="1">
    <source>
        <dbReference type="EMBL" id="MBG9376974.1"/>
    </source>
</evidence>